<comment type="caution">
    <text evidence="7">The sequence shown here is derived from an EMBL/GenBank/DDBJ whole genome shotgun (WGS) entry which is preliminary data.</text>
</comment>
<organism evidence="7 8">
    <name type="scientific">Saccharopolyspora cebuensis</name>
    <dbReference type="NCBI Taxonomy" id="418759"/>
    <lineage>
        <taxon>Bacteria</taxon>
        <taxon>Bacillati</taxon>
        <taxon>Actinomycetota</taxon>
        <taxon>Actinomycetes</taxon>
        <taxon>Pseudonocardiales</taxon>
        <taxon>Pseudonocardiaceae</taxon>
        <taxon>Saccharopolyspora</taxon>
    </lineage>
</organism>
<feature type="transmembrane region" description="Helical" evidence="5">
    <location>
        <begin position="182"/>
        <end position="201"/>
    </location>
</feature>
<evidence type="ECO:0000256" key="3">
    <source>
        <dbReference type="ARBA" id="ARBA00022989"/>
    </source>
</evidence>
<keyword evidence="4 5" id="KW-0472">Membrane</keyword>
<feature type="transmembrane region" description="Helical" evidence="5">
    <location>
        <begin position="207"/>
        <end position="230"/>
    </location>
</feature>
<evidence type="ECO:0000256" key="2">
    <source>
        <dbReference type="ARBA" id="ARBA00022692"/>
    </source>
</evidence>
<feature type="domain" description="Sodium/calcium exchanger membrane region" evidence="6">
    <location>
        <begin position="2"/>
        <end position="142"/>
    </location>
</feature>
<feature type="transmembrane region" description="Helical" evidence="5">
    <location>
        <begin position="284"/>
        <end position="302"/>
    </location>
</feature>
<keyword evidence="2 5" id="KW-0812">Transmembrane</keyword>
<protein>
    <submittedName>
        <fullName evidence="7">Sodium:calcium antiporter</fullName>
    </submittedName>
</protein>
<dbReference type="Proteomes" id="UP001564626">
    <property type="component" value="Unassembled WGS sequence"/>
</dbReference>
<feature type="transmembrane region" description="Helical" evidence="5">
    <location>
        <begin position="311"/>
        <end position="330"/>
    </location>
</feature>
<name>A0ABV4CMS2_9PSEU</name>
<dbReference type="Pfam" id="PF01699">
    <property type="entry name" value="Na_Ca_ex"/>
    <property type="match status" value="2"/>
</dbReference>
<evidence type="ECO:0000313" key="8">
    <source>
        <dbReference type="Proteomes" id="UP001564626"/>
    </source>
</evidence>
<feature type="domain" description="Sodium/calcium exchanger membrane region" evidence="6">
    <location>
        <begin position="186"/>
        <end position="328"/>
    </location>
</feature>
<feature type="transmembrane region" description="Helical" evidence="5">
    <location>
        <begin position="34"/>
        <end position="58"/>
    </location>
</feature>
<gene>
    <name evidence="7" type="ORF">AB8O55_23540</name>
</gene>
<feature type="transmembrane region" description="Helical" evidence="5">
    <location>
        <begin position="95"/>
        <end position="118"/>
    </location>
</feature>
<evidence type="ECO:0000256" key="1">
    <source>
        <dbReference type="ARBA" id="ARBA00004141"/>
    </source>
</evidence>
<keyword evidence="8" id="KW-1185">Reference proteome</keyword>
<keyword evidence="3 5" id="KW-1133">Transmembrane helix</keyword>
<dbReference type="InterPro" id="IPR004837">
    <property type="entry name" value="NaCa_Exmemb"/>
</dbReference>
<feature type="transmembrane region" description="Helical" evidence="5">
    <location>
        <begin position="242"/>
        <end position="264"/>
    </location>
</feature>
<dbReference type="InterPro" id="IPR044880">
    <property type="entry name" value="NCX_ion-bd_dom_sf"/>
</dbReference>
<dbReference type="RefSeq" id="WP_369775425.1">
    <property type="nucleotide sequence ID" value="NZ_JBGEHV010000055.1"/>
</dbReference>
<evidence type="ECO:0000313" key="7">
    <source>
        <dbReference type="EMBL" id="MEY8042394.1"/>
    </source>
</evidence>
<feature type="transmembrane region" description="Helical" evidence="5">
    <location>
        <begin position="124"/>
        <end position="147"/>
    </location>
</feature>
<dbReference type="EMBL" id="JBGEHV010000055">
    <property type="protein sequence ID" value="MEY8042394.1"/>
    <property type="molecule type" value="Genomic_DNA"/>
</dbReference>
<reference evidence="7 8" key="1">
    <citation type="submission" date="2024-08" db="EMBL/GenBank/DDBJ databases">
        <title>Genome mining of Saccharopolyspora cebuensis PGLac3 from Nigerian medicinal plant.</title>
        <authorList>
            <person name="Ezeobiora C.E."/>
            <person name="Igbokwe N.H."/>
            <person name="Amin D.H."/>
            <person name="Mendie U.E."/>
        </authorList>
    </citation>
    <scope>NUCLEOTIDE SEQUENCE [LARGE SCALE GENOMIC DNA]</scope>
    <source>
        <strain evidence="7 8">PGLac3</strain>
    </source>
</reference>
<sequence length="331" mass="33535">MVVFAVAATATVLGAVRMARLGDVLADRTGWGEAVFGALFFGATTSLSGIVITAVTAAGGSPTLAYSNAVGGIAAQTVAIAVADLFHRRGNLEHAAASLTNILFGCLLIGMLVLVVLASFVPPVVVAAIHPVSFLLVAVYVGGLLLIRRSGDRPMWRAVFTRTTQRDEPVDDGADPRRARTIWLEFTAVGIAVGTGGAALAVAAEGIVAATALGEGFVGAVLLGIVNGLPEAVTAIAAVRRGALTLAIAAILGGNCFDVLNVAIGDVAFRGGSLYHAAGPDELFLTLASALMTVIVITGLLVRQDRGPGRVGFEGIALLGTYAAIIAVLAN</sequence>
<comment type="subcellular location">
    <subcellularLocation>
        <location evidence="1">Membrane</location>
        <topology evidence="1">Multi-pass membrane protein</topology>
    </subcellularLocation>
</comment>
<evidence type="ECO:0000256" key="5">
    <source>
        <dbReference type="SAM" id="Phobius"/>
    </source>
</evidence>
<proteinExistence type="predicted"/>
<evidence type="ECO:0000259" key="6">
    <source>
        <dbReference type="Pfam" id="PF01699"/>
    </source>
</evidence>
<evidence type="ECO:0000256" key="4">
    <source>
        <dbReference type="ARBA" id="ARBA00023136"/>
    </source>
</evidence>
<accession>A0ABV4CMS2</accession>
<dbReference type="Gene3D" id="1.20.1420.30">
    <property type="entry name" value="NCX, central ion-binding region"/>
    <property type="match status" value="1"/>
</dbReference>